<keyword evidence="2" id="KW-0812">Transmembrane</keyword>
<keyword evidence="3" id="KW-0732">Signal</keyword>
<keyword evidence="4" id="KW-1185">Reference proteome</keyword>
<sequence>MPQVLQNFLIYYLLILQNCVGARTQPEIDRRDGLAKFQFNGEQQPAKVADNGSSGPVPAPDTLHVFNFAKIYETLYAQLMQPAAEQQEEKPEVQLRQGRGLRRTQAQLLWMPESQATSTTPKPFHVLQQLQLELDEQLKHSTTAKPFSVLEQLTLEQLKLLQQKRPNSSFSILQQLQLEQEKQLNKTSTVQPFNVFEQLDQDLQEHEKHEHTEPVSSFEIVQLSTPEPLEQHKSSDKAPVESSRAGDSQKRKRKRIRRRRKRIRRRRKRKRRRGKKKRKKKRNKKKKKKNKKEKKKKRRNKKKPTYEHQPLGQPAHLVYANPTKQPYHSHHHDPYPHGQQPQPAVGSTTILQVVTTKRPATTKAPFSKIKYLLRHNTLFKRKKKEWFSHVGHVLYPFIKFVAFFTVLNPFTLGVFLFTLISPFVFGFLGFLLLSVLVKPFLHIVFGIKANVESIDRKRYLANKRAEQLKLNLRPVTIHKHYYQQKPLHSTPPRHHPPLVNWRRQGPQPEQRHRNPLQSAERRYNPLLPSVRAALARDDLHF</sequence>
<name>A0A6J1MQP1_DROHY</name>
<dbReference type="RefSeq" id="XP_023179343.2">
    <property type="nucleotide sequence ID" value="XM_023323575.2"/>
</dbReference>
<dbReference type="Proteomes" id="UP000504633">
    <property type="component" value="Unplaced"/>
</dbReference>
<feature type="transmembrane region" description="Helical" evidence="2">
    <location>
        <begin position="386"/>
        <end position="407"/>
    </location>
</feature>
<feature type="region of interest" description="Disordered" evidence="1">
    <location>
        <begin position="226"/>
        <end position="344"/>
    </location>
</feature>
<dbReference type="AlphaFoldDB" id="A0A6J1MQP1"/>
<evidence type="ECO:0000313" key="4">
    <source>
        <dbReference type="Proteomes" id="UP000504633"/>
    </source>
</evidence>
<reference evidence="5" key="1">
    <citation type="submission" date="2025-08" db="UniProtKB">
        <authorList>
            <consortium name="RefSeq"/>
        </authorList>
    </citation>
    <scope>IDENTIFICATION</scope>
    <source>
        <strain evidence="5">15085-1641.00</strain>
        <tissue evidence="5">Whole body</tissue>
    </source>
</reference>
<gene>
    <name evidence="5" type="primary">LOC111605179</name>
</gene>
<evidence type="ECO:0000313" key="5">
    <source>
        <dbReference type="RefSeq" id="XP_023179343.2"/>
    </source>
</evidence>
<accession>A0A6J1MQP1</accession>
<feature type="compositionally biased region" description="Basic residues" evidence="1">
    <location>
        <begin position="250"/>
        <end position="303"/>
    </location>
</feature>
<feature type="chain" id="PRO_5026983266" evidence="3">
    <location>
        <begin position="25"/>
        <end position="541"/>
    </location>
</feature>
<proteinExistence type="predicted"/>
<evidence type="ECO:0000256" key="2">
    <source>
        <dbReference type="SAM" id="Phobius"/>
    </source>
</evidence>
<evidence type="ECO:0000256" key="1">
    <source>
        <dbReference type="SAM" id="MobiDB-lite"/>
    </source>
</evidence>
<dbReference type="OMA" id="IHKHFYQ"/>
<evidence type="ECO:0000256" key="3">
    <source>
        <dbReference type="SAM" id="SignalP"/>
    </source>
</evidence>
<dbReference type="KEGG" id="dhe:111605179"/>
<organism evidence="4 5">
    <name type="scientific">Drosophila hydei</name>
    <name type="common">Fruit fly</name>
    <dbReference type="NCBI Taxonomy" id="7224"/>
    <lineage>
        <taxon>Eukaryota</taxon>
        <taxon>Metazoa</taxon>
        <taxon>Ecdysozoa</taxon>
        <taxon>Arthropoda</taxon>
        <taxon>Hexapoda</taxon>
        <taxon>Insecta</taxon>
        <taxon>Pterygota</taxon>
        <taxon>Neoptera</taxon>
        <taxon>Endopterygota</taxon>
        <taxon>Diptera</taxon>
        <taxon>Brachycera</taxon>
        <taxon>Muscomorpha</taxon>
        <taxon>Ephydroidea</taxon>
        <taxon>Drosophilidae</taxon>
        <taxon>Drosophila</taxon>
    </lineage>
</organism>
<feature type="signal peptide" evidence="3">
    <location>
        <begin position="1"/>
        <end position="24"/>
    </location>
</feature>
<feature type="region of interest" description="Disordered" evidence="1">
    <location>
        <begin position="485"/>
        <end position="521"/>
    </location>
</feature>
<dbReference type="OrthoDB" id="8063652at2759"/>
<dbReference type="GeneID" id="111605179"/>
<keyword evidence="2" id="KW-0472">Membrane</keyword>
<feature type="compositionally biased region" description="Basic and acidic residues" evidence="1">
    <location>
        <begin position="229"/>
        <end position="239"/>
    </location>
</feature>
<keyword evidence="2" id="KW-1133">Transmembrane helix</keyword>
<feature type="transmembrane region" description="Helical" evidence="2">
    <location>
        <begin position="413"/>
        <end position="437"/>
    </location>
</feature>
<protein>
    <submittedName>
        <fullName evidence="5">Uncharacterized protein LOC111605179</fullName>
    </submittedName>
</protein>